<evidence type="ECO:0000313" key="7">
    <source>
        <dbReference type="Proteomes" id="UP000537161"/>
    </source>
</evidence>
<dbReference type="InterPro" id="IPR016162">
    <property type="entry name" value="Ald_DH_N"/>
</dbReference>
<dbReference type="InterPro" id="IPR015590">
    <property type="entry name" value="Aldehyde_DH_dom"/>
</dbReference>
<sequence>MKIKNPRTGVEDFEFDAASAADVTAEAARLRNGQPGWAALDPARRADLLSRWADAIEADAYAIGEALAVDTGRRFLAHREVAGAVSNIRRWARMAPEKLATAAMQPSQLVDGLRYGNQLVPYALCGFISPWNFPVTLSLIDAVPALAAGSAALIKPSEVTPRFVGPLAKTLGAVPELQSVVGFVLGGGETGQALVEEVDLVCFTGSVATGRRVAEQAARRFIPASLELGGKDPVIVTADADLERATDAVLRGSILNSGQVCLSIERIYVHEAAHDDFLGLLVRKASAAKLNNESIDGGHVGPLIFDRQADIIEAHIADAVAKGAKVETGGTLLRQGGVWCPPTVLSGVTHDMAVMREETFGPILPVMAWSTTEEAIALANDTSFGLSGSVIAGTEEEGLAIASRINAGGISINDCGLTFMTYEPEKNSFGFSGMGGSRMGPASINRFLRRKALILQTNAPAPIDAFAEGQIAVPAGTPTN</sequence>
<dbReference type="GO" id="GO:0016620">
    <property type="term" value="F:oxidoreductase activity, acting on the aldehyde or oxo group of donors, NAD or NADP as acceptor"/>
    <property type="evidence" value="ECO:0007669"/>
    <property type="project" value="InterPro"/>
</dbReference>
<name>A0A7W9B6A3_9SPHN</name>
<feature type="active site" evidence="3">
    <location>
        <position position="227"/>
    </location>
</feature>
<dbReference type="EMBL" id="JACIJH010000007">
    <property type="protein sequence ID" value="MBB5707064.1"/>
    <property type="molecule type" value="Genomic_DNA"/>
</dbReference>
<comment type="caution">
    <text evidence="6">The sequence shown here is derived from an EMBL/GenBank/DDBJ whole genome shotgun (WGS) entry which is preliminary data.</text>
</comment>
<evidence type="ECO:0000256" key="4">
    <source>
        <dbReference type="RuleBase" id="RU003345"/>
    </source>
</evidence>
<evidence type="ECO:0000256" key="3">
    <source>
        <dbReference type="PROSITE-ProRule" id="PRU10007"/>
    </source>
</evidence>
<proteinExistence type="inferred from homology"/>
<accession>A0A7W9B6A3</accession>
<comment type="similarity">
    <text evidence="1 4">Belongs to the aldehyde dehydrogenase family.</text>
</comment>
<evidence type="ECO:0000313" key="6">
    <source>
        <dbReference type="EMBL" id="MBB5707064.1"/>
    </source>
</evidence>
<gene>
    <name evidence="6" type="ORF">FHR21_002426</name>
</gene>
<organism evidence="6 7">
    <name type="scientific">Sphingopyxis panaciterrulae</name>
    <dbReference type="NCBI Taxonomy" id="462372"/>
    <lineage>
        <taxon>Bacteria</taxon>
        <taxon>Pseudomonadati</taxon>
        <taxon>Pseudomonadota</taxon>
        <taxon>Alphaproteobacteria</taxon>
        <taxon>Sphingomonadales</taxon>
        <taxon>Sphingomonadaceae</taxon>
        <taxon>Sphingopyxis</taxon>
    </lineage>
</organism>
<dbReference type="AlphaFoldDB" id="A0A7W9B6A3"/>
<dbReference type="SUPFAM" id="SSF53720">
    <property type="entry name" value="ALDH-like"/>
    <property type="match status" value="1"/>
</dbReference>
<dbReference type="PANTHER" id="PTHR11699">
    <property type="entry name" value="ALDEHYDE DEHYDROGENASE-RELATED"/>
    <property type="match status" value="1"/>
</dbReference>
<evidence type="ECO:0000256" key="2">
    <source>
        <dbReference type="ARBA" id="ARBA00023002"/>
    </source>
</evidence>
<dbReference type="RefSeq" id="WP_184098564.1">
    <property type="nucleotide sequence ID" value="NZ_JACIJH010000007.1"/>
</dbReference>
<dbReference type="FunFam" id="3.40.309.10:FF:000009">
    <property type="entry name" value="Aldehyde dehydrogenase A"/>
    <property type="match status" value="1"/>
</dbReference>
<dbReference type="InterPro" id="IPR029510">
    <property type="entry name" value="Ald_DH_CS_GLU"/>
</dbReference>
<feature type="domain" description="Aldehyde dehydrogenase" evidence="5">
    <location>
        <begin position="2"/>
        <end position="451"/>
    </location>
</feature>
<dbReference type="Proteomes" id="UP000537161">
    <property type="component" value="Unassembled WGS sequence"/>
</dbReference>
<dbReference type="InterPro" id="IPR016163">
    <property type="entry name" value="Ald_DH_C"/>
</dbReference>
<protein>
    <submittedName>
        <fullName evidence="6">Acyl-CoA reductase-like NAD-dependent aldehyde dehydrogenase</fullName>
    </submittedName>
</protein>
<dbReference type="Gene3D" id="3.40.605.10">
    <property type="entry name" value="Aldehyde Dehydrogenase, Chain A, domain 1"/>
    <property type="match status" value="1"/>
</dbReference>
<evidence type="ECO:0000259" key="5">
    <source>
        <dbReference type="Pfam" id="PF00171"/>
    </source>
</evidence>
<reference evidence="6 7" key="1">
    <citation type="submission" date="2020-08" db="EMBL/GenBank/DDBJ databases">
        <title>Genomic Encyclopedia of Type Strains, Phase IV (KMG-IV): sequencing the most valuable type-strain genomes for metagenomic binning, comparative biology and taxonomic classification.</title>
        <authorList>
            <person name="Goeker M."/>
        </authorList>
    </citation>
    <scope>NUCLEOTIDE SEQUENCE [LARGE SCALE GENOMIC DNA]</scope>
    <source>
        <strain evidence="6 7">DSM 27163</strain>
    </source>
</reference>
<dbReference type="InterPro" id="IPR016161">
    <property type="entry name" value="Ald_DH/histidinol_DH"/>
</dbReference>
<keyword evidence="2 4" id="KW-0560">Oxidoreductase</keyword>
<dbReference type="Pfam" id="PF00171">
    <property type="entry name" value="Aldedh"/>
    <property type="match status" value="1"/>
</dbReference>
<dbReference type="Gene3D" id="3.40.309.10">
    <property type="entry name" value="Aldehyde Dehydrogenase, Chain A, domain 2"/>
    <property type="match status" value="1"/>
</dbReference>
<evidence type="ECO:0000256" key="1">
    <source>
        <dbReference type="ARBA" id="ARBA00009986"/>
    </source>
</evidence>
<dbReference type="CDD" id="cd07099">
    <property type="entry name" value="ALDH_DDALDH"/>
    <property type="match status" value="1"/>
</dbReference>
<keyword evidence="7" id="KW-1185">Reference proteome</keyword>
<dbReference type="PROSITE" id="PS00687">
    <property type="entry name" value="ALDEHYDE_DEHYDR_GLU"/>
    <property type="match status" value="1"/>
</dbReference>